<accession>A0A975RS41</accession>
<name>A0A975RS41_9BRAD</name>
<reference evidence="4" key="1">
    <citation type="submission" date="2021-06" db="EMBL/GenBank/DDBJ databases">
        <title>Bradyrhizobium sp. S2-11-2 Genome sequencing.</title>
        <authorList>
            <person name="Jin L."/>
        </authorList>
    </citation>
    <scope>NUCLEOTIDE SEQUENCE</scope>
    <source>
        <strain evidence="4">S2-11-2</strain>
    </source>
</reference>
<evidence type="ECO:0000256" key="2">
    <source>
        <dbReference type="SAM" id="MobiDB-lite"/>
    </source>
</evidence>
<dbReference type="Proteomes" id="UP000680805">
    <property type="component" value="Chromosome"/>
</dbReference>
<keyword evidence="3" id="KW-0812">Transmembrane</keyword>
<feature type="region of interest" description="Disordered" evidence="2">
    <location>
        <begin position="1"/>
        <end position="49"/>
    </location>
</feature>
<feature type="coiled-coil region" evidence="1">
    <location>
        <begin position="133"/>
        <end position="160"/>
    </location>
</feature>
<gene>
    <name evidence="4" type="ORF">KMZ68_01295</name>
</gene>
<dbReference type="AlphaFoldDB" id="A0A975RS41"/>
<keyword evidence="3" id="KW-0472">Membrane</keyword>
<sequence>MADDRPEDIGAPPDSGRAKRAPPTIDLEATEVSGDADSTGAAEEPKPTSPRLSVAAISAAVVAAVSGAAAAALVIAVAWLAGWPQAAQPVAPQVNSAVNSAAVDDLAARIAGIESRISKPAAAAPDPAAAARAEALEKSLAALRSELASQRAQSEKLASAINDAKSAPREPAPQVDLSAVNERIAQIERAARAQSAAIAQESSKPADDVPLRRIVAAALLDVLVRIGDPYPTALAAAKSLAASPDALKPLEGFAASGVPNAASLSRELLTLVPKLSPPAPENSTTGTGIVDRLQAGAAKLVRIERTDAAGTDRGAVVARVTAAALRNDFSGARRELKTLAPGDRAAAQAWLEKADARDAALAASRQFAADAMAALAKPAQ</sequence>
<proteinExistence type="predicted"/>
<evidence type="ECO:0000256" key="1">
    <source>
        <dbReference type="SAM" id="Coils"/>
    </source>
</evidence>
<feature type="transmembrane region" description="Helical" evidence="3">
    <location>
        <begin position="54"/>
        <end position="81"/>
    </location>
</feature>
<dbReference type="KEGG" id="bsei:KMZ68_01295"/>
<evidence type="ECO:0000313" key="4">
    <source>
        <dbReference type="EMBL" id="QWG18567.1"/>
    </source>
</evidence>
<organism evidence="4 5">
    <name type="scientific">Bradyrhizobium sediminis</name>
    <dbReference type="NCBI Taxonomy" id="2840469"/>
    <lineage>
        <taxon>Bacteria</taxon>
        <taxon>Pseudomonadati</taxon>
        <taxon>Pseudomonadota</taxon>
        <taxon>Alphaproteobacteria</taxon>
        <taxon>Hyphomicrobiales</taxon>
        <taxon>Nitrobacteraceae</taxon>
        <taxon>Bradyrhizobium</taxon>
    </lineage>
</organism>
<keyword evidence="3" id="KW-1133">Transmembrane helix</keyword>
<dbReference type="EMBL" id="CP076135">
    <property type="protein sequence ID" value="QWG18567.1"/>
    <property type="molecule type" value="Genomic_DNA"/>
</dbReference>
<keyword evidence="1" id="KW-0175">Coiled coil</keyword>
<dbReference type="RefSeq" id="WP_215614136.1">
    <property type="nucleotide sequence ID" value="NZ_CP076135.1"/>
</dbReference>
<protein>
    <submittedName>
        <fullName evidence="4">Uncharacterized protein</fullName>
    </submittedName>
</protein>
<evidence type="ECO:0000256" key="3">
    <source>
        <dbReference type="SAM" id="Phobius"/>
    </source>
</evidence>
<evidence type="ECO:0000313" key="5">
    <source>
        <dbReference type="Proteomes" id="UP000680805"/>
    </source>
</evidence>